<evidence type="ECO:0000313" key="4">
    <source>
        <dbReference type="Proteomes" id="UP001470230"/>
    </source>
</evidence>
<dbReference type="EMBL" id="JAPFFF010000008">
    <property type="protein sequence ID" value="KAK8883787.1"/>
    <property type="molecule type" value="Genomic_DNA"/>
</dbReference>
<protein>
    <recommendedName>
        <fullName evidence="2">Glycosyltransferase 2-like domain-containing protein</fullName>
    </recommendedName>
</protein>
<feature type="domain" description="Glycosyltransferase 2-like" evidence="2">
    <location>
        <begin position="2"/>
        <end position="106"/>
    </location>
</feature>
<evidence type="ECO:0000313" key="3">
    <source>
        <dbReference type="EMBL" id="KAK8883787.1"/>
    </source>
</evidence>
<accession>A0ABR2JZX9</accession>
<comment type="function">
    <text evidence="1">Dolichyl-phosphate beta-glucosyltransferase involved in the glycosylation of glycoproteins through the synthesis of dolichyl beta-D-glucosyl phosphate which serves as a sugar donor for transfer of three glucose residues to the Man-9-GlcNAc-2-PP-dolichol precursor to N-glycans.</text>
</comment>
<evidence type="ECO:0000256" key="1">
    <source>
        <dbReference type="ARBA" id="ARBA00003301"/>
    </source>
</evidence>
<sequence>MNSIQSQTLNKIEIICIDDFSTDKSVEFILNRMKKDFRIMLIKNLYNQGTCLTRINGVLSATGDYIFSFDPDDLVTPTAIEYNYKLATNLNADIIDYRIKAKSPNKIKHNYCPCRHNYTDNKGILERLKTYTINWNLCKKLIRRTIYLKAITLIYPFIEGKRIIAAEDLLHCGAIFFFVKMFICSKHLTYIYFLDTPDSSGSGKNQPLEQNFYQLYYIRSIIQYFLNEKDGIMNCTPDKLFAQNKTVWNLYNNITNITDKTPKTNCNINIDGFYSQNYSEKGYCAIMNYK</sequence>
<evidence type="ECO:0000259" key="2">
    <source>
        <dbReference type="Pfam" id="PF00535"/>
    </source>
</evidence>
<dbReference type="Proteomes" id="UP001470230">
    <property type="component" value="Unassembled WGS sequence"/>
</dbReference>
<dbReference type="SUPFAM" id="SSF53448">
    <property type="entry name" value="Nucleotide-diphospho-sugar transferases"/>
    <property type="match status" value="1"/>
</dbReference>
<dbReference type="PANTHER" id="PTHR22916">
    <property type="entry name" value="GLYCOSYLTRANSFERASE"/>
    <property type="match status" value="1"/>
</dbReference>
<organism evidence="3 4">
    <name type="scientific">Tritrichomonas musculus</name>
    <dbReference type="NCBI Taxonomy" id="1915356"/>
    <lineage>
        <taxon>Eukaryota</taxon>
        <taxon>Metamonada</taxon>
        <taxon>Parabasalia</taxon>
        <taxon>Tritrichomonadida</taxon>
        <taxon>Tritrichomonadidae</taxon>
        <taxon>Tritrichomonas</taxon>
    </lineage>
</organism>
<dbReference type="PANTHER" id="PTHR22916:SF3">
    <property type="entry name" value="UDP-GLCNAC:BETAGAL BETA-1,3-N-ACETYLGLUCOSAMINYLTRANSFERASE-LIKE PROTEIN 1"/>
    <property type="match status" value="1"/>
</dbReference>
<dbReference type="InterPro" id="IPR001173">
    <property type="entry name" value="Glyco_trans_2-like"/>
</dbReference>
<keyword evidence="4" id="KW-1185">Reference proteome</keyword>
<dbReference type="Pfam" id="PF00535">
    <property type="entry name" value="Glycos_transf_2"/>
    <property type="match status" value="1"/>
</dbReference>
<dbReference type="CDD" id="cd00761">
    <property type="entry name" value="Glyco_tranf_GTA_type"/>
    <property type="match status" value="1"/>
</dbReference>
<dbReference type="InterPro" id="IPR029044">
    <property type="entry name" value="Nucleotide-diphossugar_trans"/>
</dbReference>
<name>A0ABR2JZX9_9EUKA</name>
<reference evidence="3 4" key="1">
    <citation type="submission" date="2024-04" db="EMBL/GenBank/DDBJ databases">
        <title>Tritrichomonas musculus Genome.</title>
        <authorList>
            <person name="Alves-Ferreira E."/>
            <person name="Grigg M."/>
            <person name="Lorenzi H."/>
            <person name="Galac M."/>
        </authorList>
    </citation>
    <scope>NUCLEOTIDE SEQUENCE [LARGE SCALE GENOMIC DNA]</scope>
    <source>
        <strain evidence="3 4">EAF2021</strain>
    </source>
</reference>
<proteinExistence type="predicted"/>
<gene>
    <name evidence="3" type="ORF">M9Y10_042886</name>
</gene>
<comment type="caution">
    <text evidence="3">The sequence shown here is derived from an EMBL/GenBank/DDBJ whole genome shotgun (WGS) entry which is preliminary data.</text>
</comment>
<dbReference type="Gene3D" id="3.90.550.10">
    <property type="entry name" value="Spore Coat Polysaccharide Biosynthesis Protein SpsA, Chain A"/>
    <property type="match status" value="1"/>
</dbReference>